<dbReference type="SUPFAM" id="SSF56801">
    <property type="entry name" value="Acetyl-CoA synthetase-like"/>
    <property type="match status" value="1"/>
</dbReference>
<evidence type="ECO:0000259" key="3">
    <source>
        <dbReference type="Pfam" id="PF00501"/>
    </source>
</evidence>
<evidence type="ECO:0000256" key="1">
    <source>
        <dbReference type="ARBA" id="ARBA00022741"/>
    </source>
</evidence>
<evidence type="ECO:0000256" key="2">
    <source>
        <dbReference type="ARBA" id="ARBA00022840"/>
    </source>
</evidence>
<keyword evidence="4" id="KW-0436">Ligase</keyword>
<dbReference type="GO" id="GO:0004467">
    <property type="term" value="F:long-chain fatty acid-CoA ligase activity"/>
    <property type="evidence" value="ECO:0007669"/>
    <property type="project" value="TreeGrafter"/>
</dbReference>
<keyword evidence="1" id="KW-0547">Nucleotide-binding</keyword>
<name>A0A505DAZ1_9ACTN</name>
<dbReference type="OrthoDB" id="9766486at2"/>
<evidence type="ECO:0000313" key="5">
    <source>
        <dbReference type="Proteomes" id="UP000317378"/>
    </source>
</evidence>
<dbReference type="AlphaFoldDB" id="A0A505DAZ1"/>
<dbReference type="InterPro" id="IPR020845">
    <property type="entry name" value="AMP-binding_CS"/>
</dbReference>
<accession>A0A505DAZ1</accession>
<dbReference type="Pfam" id="PF23562">
    <property type="entry name" value="AMP-binding_C_3"/>
    <property type="match status" value="1"/>
</dbReference>
<dbReference type="InterPro" id="IPR000873">
    <property type="entry name" value="AMP-dep_synth/lig_dom"/>
</dbReference>
<proteinExistence type="predicted"/>
<gene>
    <name evidence="4" type="ORF">FGD71_018085</name>
</gene>
<dbReference type="Pfam" id="PF00501">
    <property type="entry name" value="AMP-binding"/>
    <property type="match status" value="1"/>
</dbReference>
<dbReference type="PROSITE" id="PS00455">
    <property type="entry name" value="AMP_BINDING"/>
    <property type="match status" value="1"/>
</dbReference>
<dbReference type="EMBL" id="VCHX02000129">
    <property type="protein sequence ID" value="TPQ20894.1"/>
    <property type="molecule type" value="Genomic_DNA"/>
</dbReference>
<dbReference type="Gene3D" id="3.40.50.12780">
    <property type="entry name" value="N-terminal domain of ligase-like"/>
    <property type="match status" value="1"/>
</dbReference>
<dbReference type="RefSeq" id="WP_119101484.1">
    <property type="nucleotide sequence ID" value="NZ_QXMJ01000129.1"/>
</dbReference>
<reference evidence="4 5" key="1">
    <citation type="submission" date="2019-06" db="EMBL/GenBank/DDBJ databases">
        <title>Streptomyces sporangiiformans sp. nov., a novel actinomycete isolated from soil in Mount Song.</title>
        <authorList>
            <person name="Han L."/>
        </authorList>
    </citation>
    <scope>NUCLEOTIDE SEQUENCE [LARGE SCALE GENOMIC DNA]</scope>
    <source>
        <strain evidence="4 5">NEAU-SSA 1</strain>
    </source>
</reference>
<keyword evidence="5" id="KW-1185">Reference proteome</keyword>
<protein>
    <submittedName>
        <fullName evidence="4">Long-chain fatty acid--CoA ligase</fullName>
    </submittedName>
</protein>
<feature type="domain" description="AMP-dependent synthetase/ligase" evidence="3">
    <location>
        <begin position="28"/>
        <end position="343"/>
    </location>
</feature>
<dbReference type="Proteomes" id="UP000317378">
    <property type="component" value="Unassembled WGS sequence"/>
</dbReference>
<dbReference type="InterPro" id="IPR042099">
    <property type="entry name" value="ANL_N_sf"/>
</dbReference>
<dbReference type="GO" id="GO:0016020">
    <property type="term" value="C:membrane"/>
    <property type="evidence" value="ECO:0007669"/>
    <property type="project" value="TreeGrafter"/>
</dbReference>
<keyword evidence="2" id="KW-0067">ATP-binding</keyword>
<organism evidence="4 5">
    <name type="scientific">Streptomyces sporangiiformans</name>
    <dbReference type="NCBI Taxonomy" id="2315329"/>
    <lineage>
        <taxon>Bacteria</taxon>
        <taxon>Bacillati</taxon>
        <taxon>Actinomycetota</taxon>
        <taxon>Actinomycetes</taxon>
        <taxon>Kitasatosporales</taxon>
        <taxon>Streptomycetaceae</taxon>
        <taxon>Streptomyces</taxon>
    </lineage>
</organism>
<sequence>MTEPSVINHIVAGPPAAGHRISFFRLGGIETLELTELYERAGRLALSLRELGIARGERIGILAANCLEWMLLDLAALRLGAVTVGFDPAKFATADPALLDRYRLQLLFTDRPDDARPDSPRVRALGDVVRMAAEQASGRVPPPVVYTPDDVTSLKLTSGSTGEPKTLTAGVGSIDSDLLAVQEMFAHGPDDNLFVFLPLSVLQQRYWMYSALRFGHDVTISTYEAAFPALRQIRPTVVMGVPGFFETAKKHIEAQAGGPASGSDDEARAAARRLFGDRIRYLWTGSAPASAGTLKFFDSVGLPIFEGYGLNETCIVAKNHPGAHRVGSVGRVLPGKQVLLDAEGVIHVRSDHPVCRGYEQAPPGVSGYVFGADGIVRTNDIGHFDEDGFLYIRGRADDVIVQDNGRKIVVRPIEEHMRTSPAIEECVVFCLKQTHLVAVVSPAGDTVGPEEEKAITEQLARTNAAFGAEEQIREVVVARGRFTVENGLLTSQLKPRRGRILDTYRSAVNDTQGSVHAA</sequence>
<comment type="caution">
    <text evidence="4">The sequence shown here is derived from an EMBL/GenBank/DDBJ whole genome shotgun (WGS) entry which is preliminary data.</text>
</comment>
<dbReference type="PANTHER" id="PTHR43272">
    <property type="entry name" value="LONG-CHAIN-FATTY-ACID--COA LIGASE"/>
    <property type="match status" value="1"/>
</dbReference>
<evidence type="ECO:0000313" key="4">
    <source>
        <dbReference type="EMBL" id="TPQ20894.1"/>
    </source>
</evidence>
<dbReference type="PANTHER" id="PTHR43272:SF33">
    <property type="entry name" value="AMP-BINDING DOMAIN-CONTAINING PROTEIN-RELATED"/>
    <property type="match status" value="1"/>
</dbReference>
<dbReference type="GO" id="GO:0005524">
    <property type="term" value="F:ATP binding"/>
    <property type="evidence" value="ECO:0007669"/>
    <property type="project" value="UniProtKB-KW"/>
</dbReference>